<feature type="region of interest" description="Disordered" evidence="1">
    <location>
        <begin position="1"/>
        <end position="24"/>
    </location>
</feature>
<reference evidence="2" key="1">
    <citation type="journal article" date="2022" name="bioRxiv">
        <title>Sequencing and chromosome-scale assembly of the giantPleurodeles waltlgenome.</title>
        <authorList>
            <person name="Brown T."/>
            <person name="Elewa A."/>
            <person name="Iarovenko S."/>
            <person name="Subramanian E."/>
            <person name="Araus A.J."/>
            <person name="Petzold A."/>
            <person name="Susuki M."/>
            <person name="Suzuki K.-i.T."/>
            <person name="Hayashi T."/>
            <person name="Toyoda A."/>
            <person name="Oliveira C."/>
            <person name="Osipova E."/>
            <person name="Leigh N.D."/>
            <person name="Simon A."/>
            <person name="Yun M.H."/>
        </authorList>
    </citation>
    <scope>NUCLEOTIDE SEQUENCE</scope>
    <source>
        <strain evidence="2">20211129_DDA</strain>
        <tissue evidence="2">Liver</tissue>
    </source>
</reference>
<proteinExistence type="predicted"/>
<dbReference type="AlphaFoldDB" id="A0AAV7QWY1"/>
<gene>
    <name evidence="2" type="ORF">NDU88_011333</name>
</gene>
<dbReference type="Proteomes" id="UP001066276">
    <property type="component" value="Chromosome 6"/>
</dbReference>
<dbReference type="EMBL" id="JANPWB010000010">
    <property type="protein sequence ID" value="KAJ1145041.1"/>
    <property type="molecule type" value="Genomic_DNA"/>
</dbReference>
<organism evidence="2 3">
    <name type="scientific">Pleurodeles waltl</name>
    <name type="common">Iberian ribbed newt</name>
    <dbReference type="NCBI Taxonomy" id="8319"/>
    <lineage>
        <taxon>Eukaryota</taxon>
        <taxon>Metazoa</taxon>
        <taxon>Chordata</taxon>
        <taxon>Craniata</taxon>
        <taxon>Vertebrata</taxon>
        <taxon>Euteleostomi</taxon>
        <taxon>Amphibia</taxon>
        <taxon>Batrachia</taxon>
        <taxon>Caudata</taxon>
        <taxon>Salamandroidea</taxon>
        <taxon>Salamandridae</taxon>
        <taxon>Pleurodelinae</taxon>
        <taxon>Pleurodeles</taxon>
    </lineage>
</organism>
<comment type="caution">
    <text evidence="2">The sequence shown here is derived from an EMBL/GenBank/DDBJ whole genome shotgun (WGS) entry which is preliminary data.</text>
</comment>
<protein>
    <submittedName>
        <fullName evidence="2">Uncharacterized protein</fullName>
    </submittedName>
</protein>
<sequence length="105" mass="11488">MPQSLETKQVGKEDSCDPAWGRKGRTNACRESELVMLSVSCLEAHGSLVDWRVLAGKPVPIHTCPLRDPELVTAALCALAASRLSFIFAYSLRRCPLRDYASGVL</sequence>
<accession>A0AAV7QWY1</accession>
<name>A0AAV7QWY1_PLEWA</name>
<keyword evidence="3" id="KW-1185">Reference proteome</keyword>
<evidence type="ECO:0000256" key="1">
    <source>
        <dbReference type="SAM" id="MobiDB-lite"/>
    </source>
</evidence>
<evidence type="ECO:0000313" key="3">
    <source>
        <dbReference type="Proteomes" id="UP001066276"/>
    </source>
</evidence>
<evidence type="ECO:0000313" key="2">
    <source>
        <dbReference type="EMBL" id="KAJ1145041.1"/>
    </source>
</evidence>